<evidence type="ECO:0000256" key="3">
    <source>
        <dbReference type="ARBA" id="ARBA00022547"/>
    </source>
</evidence>
<gene>
    <name evidence="11 14" type="primary">atpF</name>
</gene>
<protein>
    <recommendedName>
        <fullName evidence="11">ATP synthase subunit b, chloroplastic</fullName>
    </recommendedName>
    <alternativeName>
        <fullName evidence="11">ATP synthase F(0) sector subunit b</fullName>
    </alternativeName>
    <alternativeName>
        <fullName evidence="11">ATPase subunit I</fullName>
    </alternativeName>
</protein>
<dbReference type="CDD" id="cd06503">
    <property type="entry name" value="ATP-synt_Fo_b"/>
    <property type="match status" value="1"/>
</dbReference>
<evidence type="ECO:0000256" key="1">
    <source>
        <dbReference type="ARBA" id="ARBA00004167"/>
    </source>
</evidence>
<keyword evidence="7 11" id="KW-0406">Ion transport</keyword>
<feature type="transmembrane region" description="Helical" evidence="11">
    <location>
        <begin position="14"/>
        <end position="32"/>
    </location>
</feature>
<comment type="function">
    <text evidence="11">Component of the F(0) channel, it forms part of the peripheral stalk, linking F(1) to F(0).</text>
</comment>
<accession>A0A1X9ZI05</accession>
<keyword evidence="6 11" id="KW-1133">Transmembrane helix</keyword>
<keyword evidence="8 11" id="KW-0472">Membrane</keyword>
<keyword evidence="11" id="KW-0793">Thylakoid</keyword>
<dbReference type="Pfam" id="PF00430">
    <property type="entry name" value="ATP-synt_B"/>
    <property type="match status" value="1"/>
</dbReference>
<evidence type="ECO:0000256" key="10">
    <source>
        <dbReference type="ARBA" id="ARBA00025198"/>
    </source>
</evidence>
<evidence type="ECO:0000313" key="14">
    <source>
        <dbReference type="EMBL" id="ARS45006.1"/>
    </source>
</evidence>
<evidence type="ECO:0000256" key="6">
    <source>
        <dbReference type="ARBA" id="ARBA00022989"/>
    </source>
</evidence>
<keyword evidence="14" id="KW-0150">Chloroplast</keyword>
<evidence type="ECO:0000256" key="13">
    <source>
        <dbReference type="SAM" id="Coils"/>
    </source>
</evidence>
<evidence type="ECO:0000256" key="4">
    <source>
        <dbReference type="ARBA" id="ARBA00022692"/>
    </source>
</evidence>
<dbReference type="GO" id="GO:0045259">
    <property type="term" value="C:proton-transporting ATP synthase complex"/>
    <property type="evidence" value="ECO:0007669"/>
    <property type="project" value="UniProtKB-KW"/>
</dbReference>
<evidence type="ECO:0000256" key="7">
    <source>
        <dbReference type="ARBA" id="ARBA00023065"/>
    </source>
</evidence>
<organism evidence="14">
    <name type="scientific">Ostreobium sp. HV05007bc</name>
    <dbReference type="NCBI Taxonomy" id="1940403"/>
    <lineage>
        <taxon>Eukaryota</taxon>
        <taxon>Viridiplantae</taxon>
        <taxon>Chlorophyta</taxon>
        <taxon>core chlorophytes</taxon>
        <taxon>Ulvophyceae</taxon>
        <taxon>TCBD clade</taxon>
        <taxon>Bryopsidales</taxon>
        <taxon>Ostreobineae</taxon>
        <taxon>Ostreobiaceae</taxon>
        <taxon>Ostreobium</taxon>
    </lineage>
</organism>
<dbReference type="HAMAP" id="MF_01398">
    <property type="entry name" value="ATP_synth_b_bprime"/>
    <property type="match status" value="1"/>
</dbReference>
<reference evidence="14" key="1">
    <citation type="submission" date="2017-03" db="EMBL/GenBank/DDBJ databases">
        <title>Phylogenetic position of the coral symbiont Ostreobium (Ulvophyceae) inferred from chloroplast genome data.</title>
        <authorList>
            <person name="Verbruggen H."/>
            <person name="Marcelino V.R."/>
            <person name="Guiry M.D."/>
            <person name="Cremen M.C."/>
            <person name="Jackson C.J."/>
        </authorList>
    </citation>
    <scope>NUCLEOTIDE SEQUENCE</scope>
    <source>
        <strain evidence="14">SN133</strain>
    </source>
</reference>
<dbReference type="PANTHER" id="PTHR34264:SF3">
    <property type="entry name" value="ATP SYNTHASE SUBUNIT B, CHLOROPLASTIC"/>
    <property type="match status" value="1"/>
</dbReference>
<keyword evidence="2 11" id="KW-0813">Transport</keyword>
<sequence>MNIQFNTNILETNVINLAVVIGVVISFVGDALRSLLENRQQLILANLSEADKRAHKAQEKLVEAKSQFEAAKLKAEEIAKQGIITLTKDKDNSKIQTEEMIQRLDNLKKETLLSQQQKVLKLLSKKVIQSSLAQVREKLQNRIDSKFQTSINNFYIALLRNYSF</sequence>
<keyword evidence="13" id="KW-0175">Coiled coil</keyword>
<dbReference type="GO" id="GO:0046933">
    <property type="term" value="F:proton-transporting ATP synthase activity, rotational mechanism"/>
    <property type="evidence" value="ECO:0007669"/>
    <property type="project" value="UniProtKB-UniRule"/>
</dbReference>
<feature type="coiled-coil region" evidence="13">
    <location>
        <begin position="47"/>
        <end position="110"/>
    </location>
</feature>
<comment type="miscellaneous">
    <text evidence="11">In plastids the F-type ATPase is also known as CF(1)CF(0).</text>
</comment>
<geneLocation type="chloroplast" evidence="14"/>
<evidence type="ECO:0000256" key="11">
    <source>
        <dbReference type="HAMAP-Rule" id="MF_01398"/>
    </source>
</evidence>
<proteinExistence type="inferred from homology"/>
<evidence type="ECO:0000256" key="2">
    <source>
        <dbReference type="ARBA" id="ARBA00022448"/>
    </source>
</evidence>
<keyword evidence="14" id="KW-0934">Plastid</keyword>
<keyword evidence="3 11" id="KW-0138">CF(0)</keyword>
<keyword evidence="9 11" id="KW-0066">ATP synthesis</keyword>
<dbReference type="InterPro" id="IPR002146">
    <property type="entry name" value="ATP_synth_b/b'su_bac/chlpt"/>
</dbReference>
<evidence type="ECO:0000256" key="9">
    <source>
        <dbReference type="ARBA" id="ARBA00023310"/>
    </source>
</evidence>
<comment type="function">
    <text evidence="10 11">F(1)F(0) ATP synthase produces ATP from ADP in the presence of a proton or sodium gradient. F-type ATPases consist of two structural domains, F(1) containing the extramembraneous catalytic core and F(0) containing the membrane proton channel, linked together by a central stalk and a peripheral stalk. During catalysis, ATP synthesis in the catalytic domain of F(1) is coupled via a rotary mechanism of the central stalk subunits to proton translocation.</text>
</comment>
<evidence type="ECO:0000256" key="5">
    <source>
        <dbReference type="ARBA" id="ARBA00022781"/>
    </source>
</evidence>
<evidence type="ECO:0000256" key="8">
    <source>
        <dbReference type="ARBA" id="ARBA00023136"/>
    </source>
</evidence>
<comment type="subunit">
    <text evidence="11">F-type ATPases have 2 components, F(1) - the catalytic core - and F(0) - the membrane proton channel. F(1) has five subunits: alpha(3), beta(3), gamma(1), delta(1), epsilon(1). F(0) has four main subunits: a(1), b(1), b'(1) and c(10-14). The alpha and beta chains form an alternating ring which encloses part of the gamma chain. F(1) is attached to F(0) by a central stalk formed by the gamma and epsilon chains, while a peripheral stalk is formed by the delta, b and b' chains.</text>
</comment>
<name>A0A1X9ZI05_9CHLO</name>
<dbReference type="GO" id="GO:0009535">
    <property type="term" value="C:chloroplast thylakoid membrane"/>
    <property type="evidence" value="ECO:0007669"/>
    <property type="project" value="UniProtKB-SubCell"/>
</dbReference>
<keyword evidence="4 11" id="KW-0812">Transmembrane</keyword>
<comment type="similarity">
    <text evidence="11 12">Belongs to the ATPase B chain family.</text>
</comment>
<evidence type="ECO:0000256" key="12">
    <source>
        <dbReference type="RuleBase" id="RU003848"/>
    </source>
</evidence>
<dbReference type="AlphaFoldDB" id="A0A1X9ZI05"/>
<dbReference type="PANTHER" id="PTHR34264">
    <property type="entry name" value="ATP SYNTHASE SUBUNIT B, CHLOROPLASTIC"/>
    <property type="match status" value="1"/>
</dbReference>
<comment type="subcellular location">
    <subcellularLocation>
        <location evidence="1">Membrane</location>
        <topology evidence="1">Single-pass membrane protein</topology>
    </subcellularLocation>
    <subcellularLocation>
        <location evidence="11">Plastid</location>
        <location evidence="11">Chloroplast thylakoid membrane</location>
        <topology evidence="11">Single-pass membrane protein</topology>
    </subcellularLocation>
</comment>
<dbReference type="EMBL" id="KY766991">
    <property type="protein sequence ID" value="ARS45006.1"/>
    <property type="molecule type" value="Genomic_DNA"/>
</dbReference>
<keyword evidence="5 11" id="KW-0375">Hydrogen ion transport</keyword>